<feature type="non-terminal residue" evidence="1">
    <location>
        <position position="547"/>
    </location>
</feature>
<dbReference type="EMBL" id="JAMZIH010005567">
    <property type="protein sequence ID" value="KAJ1674968.1"/>
    <property type="molecule type" value="Genomic_DNA"/>
</dbReference>
<organism evidence="1 2">
    <name type="scientific">Spiromyces aspiralis</name>
    <dbReference type="NCBI Taxonomy" id="68401"/>
    <lineage>
        <taxon>Eukaryota</taxon>
        <taxon>Fungi</taxon>
        <taxon>Fungi incertae sedis</taxon>
        <taxon>Zoopagomycota</taxon>
        <taxon>Kickxellomycotina</taxon>
        <taxon>Kickxellomycetes</taxon>
        <taxon>Kickxellales</taxon>
        <taxon>Kickxellaceae</taxon>
        <taxon>Spiromyces</taxon>
    </lineage>
</organism>
<keyword evidence="2" id="KW-1185">Reference proteome</keyword>
<protein>
    <submittedName>
        <fullName evidence="1">Carbamoyl-phosphate synthase</fullName>
    </submittedName>
</protein>
<sequence length="547" mass="60250">MTQSTYTAYPPCTPYFVPQGSKAEARDSAPELEVEQPSTATLVLQNGLCLQGYSFGAEGRNISGECVFQTGMVGYPESMTDPSYSGQILIITYPLVGNYGVPDREAMDPLLKDLPAYFESSKIHIAALIVSQASPEFSHYLAHSSLSDWLKEQGVPAIYGVDTRAITKKIREEGVMLGKLLFPKSGSNEVTDEEISSLEWRDPNEANLVAEVSLSEPKLYTPDPSVLRTLPNGKPIRIVAVDIGMKFNQARCFVKRGVELKIVPWNYDFLAEDNIDGLFLSNGPGDPVTIQPTIENVRKAIALKRFPIFGICLGHQILALASGAQTEKMKYGNRGQNIPCTHMLTSRCYITTQNHGYAVKTDTLPDGVSELFINANDGTNEGIYFTDLPYFSVQFHPEASAGPCDTEFLFDIFIDTVVRCAEAGKVEGPVIFPGTKEAEERRALEAEWHAKEDLSEDEMYVGRIVNGRRIRKVLVLGSGGLTIGQAGEFDYSGSQAIKALKEENIYTVLINPNIATIQTSKGLADKCYFLPVTPDCVRKVIQRERPD</sequence>
<accession>A0ACC1HEH2</accession>
<dbReference type="Proteomes" id="UP001145114">
    <property type="component" value="Unassembled WGS sequence"/>
</dbReference>
<proteinExistence type="predicted"/>
<gene>
    <name evidence="1" type="primary">URA2_1</name>
    <name evidence="1" type="ORF">EV182_002202</name>
</gene>
<evidence type="ECO:0000313" key="2">
    <source>
        <dbReference type="Proteomes" id="UP001145114"/>
    </source>
</evidence>
<comment type="caution">
    <text evidence="1">The sequence shown here is derived from an EMBL/GenBank/DDBJ whole genome shotgun (WGS) entry which is preliminary data.</text>
</comment>
<name>A0ACC1HEH2_9FUNG</name>
<evidence type="ECO:0000313" key="1">
    <source>
        <dbReference type="EMBL" id="KAJ1674968.1"/>
    </source>
</evidence>
<reference evidence="1" key="1">
    <citation type="submission" date="2022-06" db="EMBL/GenBank/DDBJ databases">
        <title>Phylogenomic reconstructions and comparative analyses of Kickxellomycotina fungi.</title>
        <authorList>
            <person name="Reynolds N.K."/>
            <person name="Stajich J.E."/>
            <person name="Barry K."/>
            <person name="Grigoriev I.V."/>
            <person name="Crous P."/>
            <person name="Smith M.E."/>
        </authorList>
    </citation>
    <scope>NUCLEOTIDE SEQUENCE</scope>
    <source>
        <strain evidence="1">RSA 2271</strain>
    </source>
</reference>